<dbReference type="EMBL" id="CAKKNE010000005">
    <property type="protein sequence ID" value="CAH0377047.1"/>
    <property type="molecule type" value="Genomic_DNA"/>
</dbReference>
<keyword evidence="3" id="KW-1185">Reference proteome</keyword>
<feature type="compositionally biased region" description="Polar residues" evidence="1">
    <location>
        <begin position="26"/>
        <end position="35"/>
    </location>
</feature>
<dbReference type="AlphaFoldDB" id="A0A8J2SY19"/>
<dbReference type="Proteomes" id="UP000789595">
    <property type="component" value="Unassembled WGS sequence"/>
</dbReference>
<reference evidence="2" key="1">
    <citation type="submission" date="2021-11" db="EMBL/GenBank/DDBJ databases">
        <authorList>
            <consortium name="Genoscope - CEA"/>
            <person name="William W."/>
        </authorList>
    </citation>
    <scope>NUCLEOTIDE SEQUENCE</scope>
</reference>
<evidence type="ECO:0000313" key="3">
    <source>
        <dbReference type="Proteomes" id="UP000789595"/>
    </source>
</evidence>
<feature type="region of interest" description="Disordered" evidence="1">
    <location>
        <begin position="1"/>
        <end position="75"/>
    </location>
</feature>
<feature type="compositionally biased region" description="Basic residues" evidence="1">
    <location>
        <begin position="240"/>
        <end position="250"/>
    </location>
</feature>
<accession>A0A8J2SY19</accession>
<organism evidence="2 3">
    <name type="scientific">Pelagomonas calceolata</name>
    <dbReference type="NCBI Taxonomy" id="35677"/>
    <lineage>
        <taxon>Eukaryota</taxon>
        <taxon>Sar</taxon>
        <taxon>Stramenopiles</taxon>
        <taxon>Ochrophyta</taxon>
        <taxon>Pelagophyceae</taxon>
        <taxon>Pelagomonadales</taxon>
        <taxon>Pelagomonadaceae</taxon>
        <taxon>Pelagomonas</taxon>
    </lineage>
</organism>
<sequence length="287" mass="31362">MGCTPSTQLHDDDYSVDSSSDGEDTAGSTARSPRSSQRDVRHWRKVDLECRALSRPPGPPDLDEEETTRPGDRRVSFRENLEDVVQIPPLSEISRSLRLDVYWSGQEFDNLHRQRQRLSVEVARQVLAAAKQGTTATISTEFGGESLRGLGLVDERSLGTIAQRQMRIRDRARRVVAAQLDATRSAQDVANLAERLARNDMAAAAAIANRDHQVAIGETPQLATPPSPAIKLAPAVNGAKKPKSPAHAARRASGLARENSLDDSQLRRPPMIRVDSLTSVRTDGPSP</sequence>
<gene>
    <name evidence="2" type="ORF">PECAL_5P16320</name>
</gene>
<feature type="region of interest" description="Disordered" evidence="1">
    <location>
        <begin position="234"/>
        <end position="287"/>
    </location>
</feature>
<comment type="caution">
    <text evidence="2">The sequence shown here is derived from an EMBL/GenBank/DDBJ whole genome shotgun (WGS) entry which is preliminary data.</text>
</comment>
<evidence type="ECO:0000313" key="2">
    <source>
        <dbReference type="EMBL" id="CAH0377047.1"/>
    </source>
</evidence>
<proteinExistence type="predicted"/>
<protein>
    <submittedName>
        <fullName evidence="2">Uncharacterized protein</fullName>
    </submittedName>
</protein>
<feature type="compositionally biased region" description="Basic and acidic residues" evidence="1">
    <location>
        <begin position="36"/>
        <end position="52"/>
    </location>
</feature>
<evidence type="ECO:0000256" key="1">
    <source>
        <dbReference type="SAM" id="MobiDB-lite"/>
    </source>
</evidence>
<name>A0A8J2SY19_9STRA</name>